<dbReference type="Pfam" id="PF01408">
    <property type="entry name" value="GFO_IDH_MocA"/>
    <property type="match status" value="1"/>
</dbReference>
<dbReference type="STRING" id="930990.A0A067MUN5"/>
<organism evidence="8 9">
    <name type="scientific">Botryobasidium botryosum (strain FD-172 SS1)</name>
    <dbReference type="NCBI Taxonomy" id="930990"/>
    <lineage>
        <taxon>Eukaryota</taxon>
        <taxon>Fungi</taxon>
        <taxon>Dikarya</taxon>
        <taxon>Basidiomycota</taxon>
        <taxon>Agaricomycotina</taxon>
        <taxon>Agaricomycetes</taxon>
        <taxon>Cantharellales</taxon>
        <taxon>Botryobasidiaceae</taxon>
        <taxon>Botryobasidium</taxon>
    </lineage>
</organism>
<dbReference type="InterPro" id="IPR050984">
    <property type="entry name" value="Gfo/Idh/MocA_domain"/>
</dbReference>
<dbReference type="Gene3D" id="3.40.50.720">
    <property type="entry name" value="NAD(P)-binding Rossmann-like Domain"/>
    <property type="match status" value="1"/>
</dbReference>
<dbReference type="GO" id="GO:0047837">
    <property type="term" value="F:D-xylose 1-dehydrogenase (NADP+) activity"/>
    <property type="evidence" value="ECO:0007669"/>
    <property type="project" value="UniProtKB-EC"/>
</dbReference>
<dbReference type="FunCoup" id="A0A067MUN5">
    <property type="interactions" value="3"/>
</dbReference>
<dbReference type="GO" id="GO:0000166">
    <property type="term" value="F:nucleotide binding"/>
    <property type="evidence" value="ECO:0007669"/>
    <property type="project" value="InterPro"/>
</dbReference>
<comment type="catalytic activity">
    <reaction evidence="5">
        <text>D-xylose + NADP(+) = D-xylono-1,5-lactone + NADPH + H(+)</text>
        <dbReference type="Rhea" id="RHEA:22000"/>
        <dbReference type="ChEBI" id="CHEBI:15378"/>
        <dbReference type="ChEBI" id="CHEBI:15867"/>
        <dbReference type="ChEBI" id="CHEBI:53455"/>
        <dbReference type="ChEBI" id="CHEBI:57783"/>
        <dbReference type="ChEBI" id="CHEBI:58349"/>
        <dbReference type="EC" id="1.1.1.179"/>
    </reaction>
</comment>
<feature type="domain" description="Gfo/Idh/MocA-like oxidoreductase N-terminal" evidence="6">
    <location>
        <begin position="9"/>
        <end position="137"/>
    </location>
</feature>
<evidence type="ECO:0000256" key="4">
    <source>
        <dbReference type="ARBA" id="ARBA00042988"/>
    </source>
</evidence>
<dbReference type="Pfam" id="PF22725">
    <property type="entry name" value="GFO_IDH_MocA_C3"/>
    <property type="match status" value="1"/>
</dbReference>
<evidence type="ECO:0000256" key="5">
    <source>
        <dbReference type="ARBA" id="ARBA00049233"/>
    </source>
</evidence>
<evidence type="ECO:0000256" key="2">
    <source>
        <dbReference type="ARBA" id="ARBA00023002"/>
    </source>
</evidence>
<dbReference type="PANTHER" id="PTHR22604:SF105">
    <property type="entry name" value="TRANS-1,2-DIHYDROBENZENE-1,2-DIOL DEHYDROGENASE"/>
    <property type="match status" value="1"/>
</dbReference>
<feature type="domain" description="GFO/IDH/MocA-like oxidoreductase" evidence="7">
    <location>
        <begin position="159"/>
        <end position="284"/>
    </location>
</feature>
<keyword evidence="2" id="KW-0560">Oxidoreductase</keyword>
<accession>A0A067MUN5</accession>
<reference evidence="9" key="1">
    <citation type="journal article" date="2014" name="Proc. Natl. Acad. Sci. U.S.A.">
        <title>Extensive sampling of basidiomycete genomes demonstrates inadequacy of the white-rot/brown-rot paradigm for wood decay fungi.</title>
        <authorList>
            <person name="Riley R."/>
            <person name="Salamov A.A."/>
            <person name="Brown D.W."/>
            <person name="Nagy L.G."/>
            <person name="Floudas D."/>
            <person name="Held B.W."/>
            <person name="Levasseur A."/>
            <person name="Lombard V."/>
            <person name="Morin E."/>
            <person name="Otillar R."/>
            <person name="Lindquist E.A."/>
            <person name="Sun H."/>
            <person name="LaButti K.M."/>
            <person name="Schmutz J."/>
            <person name="Jabbour D."/>
            <person name="Luo H."/>
            <person name="Baker S.E."/>
            <person name="Pisabarro A.G."/>
            <person name="Walton J.D."/>
            <person name="Blanchette R.A."/>
            <person name="Henrissat B."/>
            <person name="Martin F."/>
            <person name="Cullen D."/>
            <person name="Hibbett D.S."/>
            <person name="Grigoriev I.V."/>
        </authorList>
    </citation>
    <scope>NUCLEOTIDE SEQUENCE [LARGE SCALE GENOMIC DNA]</scope>
    <source>
        <strain evidence="9">FD-172 SS1</strain>
    </source>
</reference>
<proteinExistence type="inferred from homology"/>
<sequence>MSSGKFVLKWGIFGTGNMATQFAKDLVLPPGDRGEHEIVHRIGAVASSRGINRAASFAQNLQKADEAEITPYGSYTELLDDANVDIVYLGIPTSEHYENMISCLEAGKHVLCEKAFTINARQTEHIFALARSKGLFVAEARWTLYFPIIKEIRHVLHTKRALGKIHRVTSDLSLDFAAKMPHHSIRNATLGGGALLAVGIYPLTWAMLALYEDPENTSKEFPEVEVGMLMAKAQYDGDETVSDEQTNVSLTFRELRATAVLTSSLTMRTPKGCTVLIQGEKGSLTIPWASYCPSSYDLTIYSTGATTEHKFDIPGKGLFYQADVCARSIRDRKLEPEECTHEATLVMMRLMDQVREKGKFRYPGKLEDVLDY</sequence>
<dbReference type="SUPFAM" id="SSF55347">
    <property type="entry name" value="Glyceraldehyde-3-phosphate dehydrogenase-like, C-terminal domain"/>
    <property type="match status" value="1"/>
</dbReference>
<name>A0A067MUN5_BOTB1</name>
<dbReference type="HOGENOM" id="CLU_023194_7_2_1"/>
<dbReference type="InterPro" id="IPR055170">
    <property type="entry name" value="GFO_IDH_MocA-like_dom"/>
</dbReference>
<dbReference type="Proteomes" id="UP000027195">
    <property type="component" value="Unassembled WGS sequence"/>
</dbReference>
<dbReference type="InterPro" id="IPR036291">
    <property type="entry name" value="NAD(P)-bd_dom_sf"/>
</dbReference>
<evidence type="ECO:0000313" key="8">
    <source>
        <dbReference type="EMBL" id="KDQ18395.1"/>
    </source>
</evidence>
<dbReference type="InterPro" id="IPR000683">
    <property type="entry name" value="Gfo/Idh/MocA-like_OxRdtase_N"/>
</dbReference>
<evidence type="ECO:0000259" key="6">
    <source>
        <dbReference type="Pfam" id="PF01408"/>
    </source>
</evidence>
<comment type="similarity">
    <text evidence="1">Belongs to the Gfo/Idh/MocA family.</text>
</comment>
<protein>
    <recommendedName>
        <fullName evidence="3">D-xylose 1-dehydrogenase (NADP(+), D-xylono-1,5-lactone-forming)</fullName>
        <ecNumber evidence="3">1.1.1.179</ecNumber>
    </recommendedName>
    <alternativeName>
        <fullName evidence="4">D-xylose-NADP dehydrogenase</fullName>
    </alternativeName>
</protein>
<evidence type="ECO:0000313" key="9">
    <source>
        <dbReference type="Proteomes" id="UP000027195"/>
    </source>
</evidence>
<keyword evidence="9" id="KW-1185">Reference proteome</keyword>
<dbReference type="Gene3D" id="3.30.360.10">
    <property type="entry name" value="Dihydrodipicolinate Reductase, domain 2"/>
    <property type="match status" value="1"/>
</dbReference>
<dbReference type="EC" id="1.1.1.179" evidence="3"/>
<dbReference type="AlphaFoldDB" id="A0A067MUN5"/>
<dbReference type="InParanoid" id="A0A067MUN5"/>
<evidence type="ECO:0000256" key="3">
    <source>
        <dbReference type="ARBA" id="ARBA00038984"/>
    </source>
</evidence>
<evidence type="ECO:0000259" key="7">
    <source>
        <dbReference type="Pfam" id="PF22725"/>
    </source>
</evidence>
<evidence type="ECO:0000256" key="1">
    <source>
        <dbReference type="ARBA" id="ARBA00010928"/>
    </source>
</evidence>
<dbReference type="SUPFAM" id="SSF51735">
    <property type="entry name" value="NAD(P)-binding Rossmann-fold domains"/>
    <property type="match status" value="1"/>
</dbReference>
<gene>
    <name evidence="8" type="ORF">BOTBODRAFT_143426</name>
</gene>
<dbReference type="EMBL" id="KL198021">
    <property type="protein sequence ID" value="KDQ18395.1"/>
    <property type="molecule type" value="Genomic_DNA"/>
</dbReference>
<dbReference type="PANTHER" id="PTHR22604">
    <property type="entry name" value="OXIDOREDUCTASES"/>
    <property type="match status" value="1"/>
</dbReference>
<dbReference type="OrthoDB" id="2129491at2759"/>